<dbReference type="AlphaFoldDB" id="A0A1I4U723"/>
<reference evidence="2" key="1">
    <citation type="submission" date="2016-10" db="EMBL/GenBank/DDBJ databases">
        <authorList>
            <person name="Varghese N."/>
            <person name="Submissions S."/>
        </authorList>
    </citation>
    <scope>NUCLEOTIDE SEQUENCE [LARGE SCALE GENOMIC DNA]</scope>
    <source>
        <strain evidence="2">Nm44</strain>
    </source>
</reference>
<gene>
    <name evidence="1" type="ORF">SAMN05421863_106012</name>
</gene>
<keyword evidence="2" id="KW-1185">Reference proteome</keyword>
<accession>A0A1I4U723</accession>
<dbReference type="Proteomes" id="UP000183287">
    <property type="component" value="Unassembled WGS sequence"/>
</dbReference>
<protein>
    <submittedName>
        <fullName evidence="1">Uncharacterized protein</fullName>
    </submittedName>
</protein>
<proteinExistence type="predicted"/>
<name>A0A1I4U723_9PROT</name>
<dbReference type="EMBL" id="FOUB01000060">
    <property type="protein sequence ID" value="SFM84685.1"/>
    <property type="molecule type" value="Genomic_DNA"/>
</dbReference>
<organism evidence="1 2">
    <name type="scientific">Nitrosomonas communis</name>
    <dbReference type="NCBI Taxonomy" id="44574"/>
    <lineage>
        <taxon>Bacteria</taxon>
        <taxon>Pseudomonadati</taxon>
        <taxon>Pseudomonadota</taxon>
        <taxon>Betaproteobacteria</taxon>
        <taxon>Nitrosomonadales</taxon>
        <taxon>Nitrosomonadaceae</taxon>
        <taxon>Nitrosomonas</taxon>
    </lineage>
</organism>
<evidence type="ECO:0000313" key="1">
    <source>
        <dbReference type="EMBL" id="SFM84685.1"/>
    </source>
</evidence>
<sequence>MCHYDHLVNYLELFCLNGGDSVRPTNPFNQDVKKNKAMIGSSVRTKYRYDDSFSRSTTGPAYHKAQVSKFQPKHKLNDRYAVEDEN</sequence>
<evidence type="ECO:0000313" key="2">
    <source>
        <dbReference type="Proteomes" id="UP000183287"/>
    </source>
</evidence>